<feature type="domain" description="Endonuclease/exonuclease/phosphatase" evidence="3">
    <location>
        <begin position="39"/>
        <end position="174"/>
    </location>
</feature>
<dbReference type="GeneID" id="126912633"/>
<dbReference type="InterPro" id="IPR036691">
    <property type="entry name" value="Endo/exonu/phosph_ase_sf"/>
</dbReference>
<dbReference type="InterPro" id="IPR043502">
    <property type="entry name" value="DNA/RNA_pol_sf"/>
</dbReference>
<keyword evidence="1" id="KW-0175">Coiled coil</keyword>
<evidence type="ECO:0000259" key="3">
    <source>
        <dbReference type="Pfam" id="PF14529"/>
    </source>
</evidence>
<organism evidence="4 5">
    <name type="scientific">Spodoptera frugiperda</name>
    <name type="common">Fall armyworm</name>
    <dbReference type="NCBI Taxonomy" id="7108"/>
    <lineage>
        <taxon>Eukaryota</taxon>
        <taxon>Metazoa</taxon>
        <taxon>Ecdysozoa</taxon>
        <taxon>Arthropoda</taxon>
        <taxon>Hexapoda</taxon>
        <taxon>Insecta</taxon>
        <taxon>Pterygota</taxon>
        <taxon>Neoptera</taxon>
        <taxon>Endopterygota</taxon>
        <taxon>Lepidoptera</taxon>
        <taxon>Glossata</taxon>
        <taxon>Ditrysia</taxon>
        <taxon>Noctuoidea</taxon>
        <taxon>Noctuidae</taxon>
        <taxon>Amphipyrinae</taxon>
        <taxon>Spodoptera</taxon>
    </lineage>
</organism>
<dbReference type="SUPFAM" id="SSF56219">
    <property type="entry name" value="DNase I-like"/>
    <property type="match status" value="1"/>
</dbReference>
<keyword evidence="4" id="KW-1185">Reference proteome</keyword>
<dbReference type="RefSeq" id="XP_050561604.1">
    <property type="nucleotide sequence ID" value="XM_050705647.1"/>
</dbReference>
<evidence type="ECO:0000256" key="1">
    <source>
        <dbReference type="SAM" id="Coils"/>
    </source>
</evidence>
<proteinExistence type="predicted"/>
<dbReference type="Gene3D" id="3.60.10.10">
    <property type="entry name" value="Endonuclease/exonuclease/phosphatase"/>
    <property type="match status" value="1"/>
</dbReference>
<dbReference type="Pfam" id="PF14529">
    <property type="entry name" value="Exo_endo_phos_2"/>
    <property type="match status" value="1"/>
</dbReference>
<sequence>MYGVCFLIKKIYKNYIESFVGLTERVALLNLNFDGTRLTIIQVYAPTEQASEEEINSFYTTLNEALGLVHKDFILMGDLNAKIGKPKKEEYLIMKPNGFGKRNARGQKFIDFAIEHKIAIMNTFFKKKTKNKWTWISPDKKYKNEIDFVASSRQQIFQNVEVLNINYPSDHRPIRATIVLNHTKKSRTKFKNIRNTLELSDVEKTRYTELLSSEDSNYLLDYNYNASVQENYRNIIKAITENLEKARNTTNKTKTKNHKALSDRTIRLMKRRQELQRSNNKTRSIKNEISALYKLISKYIKKDYATHRSNVLEKHLKETGSTKKAFKELKTSKTWIEGLKRDGKTEHNRNDIIMIATNFYKNLYNATPSIRMEKNDDLNKPQKEPNDVVPIEIGELIQAVKKLKTDKSPGSDSITNEIIKTALPALALPLTHMFNHTIESGETPIEWSKSDIVLIYKKGDPYDIANYRPISLLPCIYKLLSTIINQKIRSTLEAMQPVEQAGFRRGYSTIDHIHTLELVIEKFQEKQRPLYIAYIDYQKAFDTISHGSIWETLKAQNVNNKYIKVGLEMNLTKTMLMTNSRIKRITVGEEPLNYVDKYIYLGKQISFDRKNNELEVDRRVQITWNKYWSLKDIFKGHLPVSIKTKVLNSCLLPSLTYGCQTWKFTKKLRDKVTTCQRGLERSMMKIKKIQKIRHTKIRNITKSIDAVSHALALKWKWAGHVARIQDQRWTKLVTKWKGPEGKRKKGRPYSRWEDEIIKTAGPHWFQTAQSRDDWLTLEEAFTCRGVLAEDENIE</sequence>
<name>A0A9R0F3Q2_SPOFR</name>
<evidence type="ECO:0000313" key="5">
    <source>
        <dbReference type="RefSeq" id="XP_050561604.1"/>
    </source>
</evidence>
<feature type="domain" description="Reverse transcriptase" evidence="2">
    <location>
        <begin position="457"/>
        <end position="570"/>
    </location>
</feature>
<dbReference type="SUPFAM" id="SSF56672">
    <property type="entry name" value="DNA/RNA polymerases"/>
    <property type="match status" value="1"/>
</dbReference>
<dbReference type="GO" id="GO:0071897">
    <property type="term" value="P:DNA biosynthetic process"/>
    <property type="evidence" value="ECO:0007669"/>
    <property type="project" value="UniProtKB-ARBA"/>
</dbReference>
<dbReference type="AlphaFoldDB" id="A0A9R0F3Q2"/>
<accession>A0A9R0F3Q2</accession>
<dbReference type="PANTHER" id="PTHR47027:SF20">
    <property type="entry name" value="REVERSE TRANSCRIPTASE-LIKE PROTEIN WITH RNA-DIRECTED DNA POLYMERASE DOMAIN"/>
    <property type="match status" value="1"/>
</dbReference>
<dbReference type="Pfam" id="PF00078">
    <property type="entry name" value="RVT_1"/>
    <property type="match status" value="1"/>
</dbReference>
<dbReference type="CDD" id="cd01650">
    <property type="entry name" value="RT_nLTR_like"/>
    <property type="match status" value="1"/>
</dbReference>
<feature type="coiled-coil region" evidence="1">
    <location>
        <begin position="229"/>
        <end position="256"/>
    </location>
</feature>
<dbReference type="GO" id="GO:0003824">
    <property type="term" value="F:catalytic activity"/>
    <property type="evidence" value="ECO:0007669"/>
    <property type="project" value="InterPro"/>
</dbReference>
<protein>
    <submittedName>
        <fullName evidence="5">Uncharacterized protein LOC126912633</fullName>
    </submittedName>
</protein>
<reference evidence="5" key="1">
    <citation type="submission" date="2025-08" db="UniProtKB">
        <authorList>
            <consortium name="RefSeq"/>
        </authorList>
    </citation>
    <scope>IDENTIFICATION</scope>
    <source>
        <tissue evidence="5">Whole larval tissue</tissue>
    </source>
</reference>
<evidence type="ECO:0000313" key="4">
    <source>
        <dbReference type="Proteomes" id="UP000829999"/>
    </source>
</evidence>
<gene>
    <name evidence="5" type="primary">LOC126912633</name>
</gene>
<dbReference type="Proteomes" id="UP000829999">
    <property type="component" value="Chromosome 27"/>
</dbReference>
<dbReference type="InterPro" id="IPR000477">
    <property type="entry name" value="RT_dom"/>
</dbReference>
<dbReference type="InterPro" id="IPR005135">
    <property type="entry name" value="Endo/exonuclease/phosphatase"/>
</dbReference>
<dbReference type="PANTHER" id="PTHR47027">
    <property type="entry name" value="REVERSE TRANSCRIPTASE DOMAIN-CONTAINING PROTEIN"/>
    <property type="match status" value="1"/>
</dbReference>
<dbReference type="OrthoDB" id="410104at2759"/>
<evidence type="ECO:0000259" key="2">
    <source>
        <dbReference type="Pfam" id="PF00078"/>
    </source>
</evidence>